<keyword evidence="3" id="KW-0645">Protease</keyword>
<dbReference type="InterPro" id="IPR042150">
    <property type="entry name" value="MmRce1-like"/>
</dbReference>
<keyword evidence="3" id="KW-0378">Hydrolase</keyword>
<gene>
    <name evidence="3" type="ORF">SAMN04488025_1206</name>
</gene>
<protein>
    <submittedName>
        <fullName evidence="3">CAAX protease self-immunity</fullName>
    </submittedName>
</protein>
<feature type="transmembrane region" description="Helical" evidence="1">
    <location>
        <begin position="248"/>
        <end position="268"/>
    </location>
</feature>
<name>A0A1I2PUN0_9BACL</name>
<reference evidence="3 4" key="1">
    <citation type="submission" date="2016-10" db="EMBL/GenBank/DDBJ databases">
        <authorList>
            <person name="de Groot N.N."/>
        </authorList>
    </citation>
    <scope>NUCLEOTIDE SEQUENCE [LARGE SCALE GENOMIC DNA]</scope>
    <source>
        <strain evidence="3 4">DSM 44945</strain>
    </source>
</reference>
<dbReference type="Proteomes" id="UP000198661">
    <property type="component" value="Unassembled WGS sequence"/>
</dbReference>
<feature type="transmembrane region" description="Helical" evidence="1">
    <location>
        <begin position="189"/>
        <end position="211"/>
    </location>
</feature>
<keyword evidence="1" id="KW-0472">Membrane</keyword>
<feature type="transmembrane region" description="Helical" evidence="1">
    <location>
        <begin position="274"/>
        <end position="293"/>
    </location>
</feature>
<feature type="transmembrane region" description="Helical" evidence="1">
    <location>
        <begin position="147"/>
        <end position="168"/>
    </location>
</feature>
<evidence type="ECO:0000313" key="3">
    <source>
        <dbReference type="EMBL" id="SFG19083.1"/>
    </source>
</evidence>
<keyword evidence="1" id="KW-0812">Transmembrane</keyword>
<dbReference type="GO" id="GO:0080120">
    <property type="term" value="P:CAAX-box protein maturation"/>
    <property type="evidence" value="ECO:0007669"/>
    <property type="project" value="UniProtKB-ARBA"/>
</dbReference>
<keyword evidence="4" id="KW-1185">Reference proteome</keyword>
<feature type="transmembrane region" description="Helical" evidence="1">
    <location>
        <begin position="217"/>
        <end position="236"/>
    </location>
</feature>
<dbReference type="EMBL" id="FOOK01000020">
    <property type="protein sequence ID" value="SFG19083.1"/>
    <property type="molecule type" value="Genomic_DNA"/>
</dbReference>
<proteinExistence type="predicted"/>
<dbReference type="AlphaFoldDB" id="A0A1I2PUN0"/>
<organism evidence="3 4">
    <name type="scientific">Planifilum fulgidum</name>
    <dbReference type="NCBI Taxonomy" id="201973"/>
    <lineage>
        <taxon>Bacteria</taxon>
        <taxon>Bacillati</taxon>
        <taxon>Bacillota</taxon>
        <taxon>Bacilli</taxon>
        <taxon>Bacillales</taxon>
        <taxon>Thermoactinomycetaceae</taxon>
        <taxon>Planifilum</taxon>
    </lineage>
</organism>
<dbReference type="PANTHER" id="PTHR35797">
    <property type="entry name" value="PROTEASE-RELATED"/>
    <property type="match status" value="1"/>
</dbReference>
<feature type="transmembrane region" description="Helical" evidence="1">
    <location>
        <begin position="59"/>
        <end position="78"/>
    </location>
</feature>
<evidence type="ECO:0000259" key="2">
    <source>
        <dbReference type="Pfam" id="PF02517"/>
    </source>
</evidence>
<sequence>MSHQDPKNQIGPKQMKELKKRALQRGIMITFISVSLLSLWLFIAYQFGWLTGAVTRTAAAWIGQLTPAISAWLMHHIGQGEGSFYGFRRPTLKWMFRGWILGIGLPSAAFGVTGIFGWGSFASSWSDVMENIREQGFVSLPSDVSVLLLYVLFSLFVVPLLLTFFALGEEIGWRGYLLSQLLVFGRRKALLLSGLFWSVWHIPLVMVGQVYPGHPAAGSLLIVPFITGVGVILGHLRMSSRSIWIPSLAHGTFNAQMAGPAAVLVSAFSPVSGGFMGVAGILVIWSIALWLLWKR</sequence>
<feature type="domain" description="CAAX prenyl protease 2/Lysostaphin resistance protein A-like" evidence="2">
    <location>
        <begin position="154"/>
        <end position="255"/>
    </location>
</feature>
<dbReference type="InterPro" id="IPR003675">
    <property type="entry name" value="Rce1/LyrA-like_dom"/>
</dbReference>
<dbReference type="PANTHER" id="PTHR35797:SF1">
    <property type="entry name" value="PROTEASE"/>
    <property type="match status" value="1"/>
</dbReference>
<dbReference type="STRING" id="201973.SAMN04488025_1206"/>
<feature type="transmembrane region" description="Helical" evidence="1">
    <location>
        <begin position="26"/>
        <end position="47"/>
    </location>
</feature>
<dbReference type="Pfam" id="PF02517">
    <property type="entry name" value="Rce1-like"/>
    <property type="match status" value="1"/>
</dbReference>
<accession>A0A1I2PUN0</accession>
<dbReference type="RefSeq" id="WP_092039032.1">
    <property type="nucleotide sequence ID" value="NZ_FOOK01000020.1"/>
</dbReference>
<keyword evidence="1" id="KW-1133">Transmembrane helix</keyword>
<feature type="transmembrane region" description="Helical" evidence="1">
    <location>
        <begin position="99"/>
        <end position="121"/>
    </location>
</feature>
<dbReference type="GO" id="GO:0006508">
    <property type="term" value="P:proteolysis"/>
    <property type="evidence" value="ECO:0007669"/>
    <property type="project" value="UniProtKB-KW"/>
</dbReference>
<evidence type="ECO:0000313" key="4">
    <source>
        <dbReference type="Proteomes" id="UP000198661"/>
    </source>
</evidence>
<evidence type="ECO:0000256" key="1">
    <source>
        <dbReference type="SAM" id="Phobius"/>
    </source>
</evidence>
<dbReference type="OrthoDB" id="9777755at2"/>
<dbReference type="GO" id="GO:0004175">
    <property type="term" value="F:endopeptidase activity"/>
    <property type="evidence" value="ECO:0007669"/>
    <property type="project" value="UniProtKB-ARBA"/>
</dbReference>